<sequence length="115" mass="14053">MREMMAVSRWHREEPKDIIKSDMDLEDGRRRNQMLFYGVKYINRARGKCVVRELRRRFHRFNQVNEIGSQRIEGETIHNMIMESNEVLEEKPIGLVERKKRQRVQKIKGREDILW</sequence>
<organism evidence="1 2">
    <name type="scientific">Gossypium arboreum</name>
    <name type="common">Tree cotton</name>
    <name type="synonym">Gossypium nanking</name>
    <dbReference type="NCBI Taxonomy" id="29729"/>
    <lineage>
        <taxon>Eukaryota</taxon>
        <taxon>Viridiplantae</taxon>
        <taxon>Streptophyta</taxon>
        <taxon>Embryophyta</taxon>
        <taxon>Tracheophyta</taxon>
        <taxon>Spermatophyta</taxon>
        <taxon>Magnoliopsida</taxon>
        <taxon>eudicotyledons</taxon>
        <taxon>Gunneridae</taxon>
        <taxon>Pentapetalae</taxon>
        <taxon>rosids</taxon>
        <taxon>malvids</taxon>
        <taxon>Malvales</taxon>
        <taxon>Malvaceae</taxon>
        <taxon>Malvoideae</taxon>
        <taxon>Gossypium</taxon>
    </lineage>
</organism>
<gene>
    <name evidence="1" type="ORF">PVK06_004902</name>
</gene>
<accession>A0ABR0QT82</accession>
<protein>
    <submittedName>
        <fullName evidence="1">Uncharacterized protein</fullName>
    </submittedName>
</protein>
<comment type="caution">
    <text evidence="1">The sequence shown here is derived from an EMBL/GenBank/DDBJ whole genome shotgun (WGS) entry which is preliminary data.</text>
</comment>
<name>A0ABR0QT82_GOSAR</name>
<dbReference type="EMBL" id="JARKNE010000002">
    <property type="protein sequence ID" value="KAK5842531.1"/>
    <property type="molecule type" value="Genomic_DNA"/>
</dbReference>
<proteinExistence type="predicted"/>
<reference evidence="1 2" key="1">
    <citation type="submission" date="2023-03" db="EMBL/GenBank/DDBJ databases">
        <title>WGS of Gossypium arboreum.</title>
        <authorList>
            <person name="Yu D."/>
        </authorList>
    </citation>
    <scope>NUCLEOTIDE SEQUENCE [LARGE SCALE GENOMIC DNA]</scope>
    <source>
        <tissue evidence="1">Leaf</tissue>
    </source>
</reference>
<evidence type="ECO:0000313" key="2">
    <source>
        <dbReference type="Proteomes" id="UP001358586"/>
    </source>
</evidence>
<keyword evidence="2" id="KW-1185">Reference proteome</keyword>
<evidence type="ECO:0000313" key="1">
    <source>
        <dbReference type="EMBL" id="KAK5842531.1"/>
    </source>
</evidence>
<dbReference type="Proteomes" id="UP001358586">
    <property type="component" value="Chromosome 2"/>
</dbReference>